<evidence type="ECO:0000313" key="2">
    <source>
        <dbReference type="Proteomes" id="UP000078446"/>
    </source>
</evidence>
<proteinExistence type="predicted"/>
<comment type="caution">
    <text evidence="1">The sequence shown here is derived from an EMBL/GenBank/DDBJ whole genome shotgun (WGS) entry which is preliminary data.</text>
</comment>
<accession>A0A7Z0UZV5</accession>
<sequence length="44" mass="4932">MIAEKISDTIRGQKLPKSTASYYKANQSTVRGEPLRAFSDDMLI</sequence>
<organism evidence="1 2">
    <name type="scientific">Moraxella catarrhalis</name>
    <name type="common">Branhamella catarrhalis</name>
    <dbReference type="NCBI Taxonomy" id="480"/>
    <lineage>
        <taxon>Bacteria</taxon>
        <taxon>Pseudomonadati</taxon>
        <taxon>Pseudomonadota</taxon>
        <taxon>Gammaproteobacteria</taxon>
        <taxon>Moraxellales</taxon>
        <taxon>Moraxellaceae</taxon>
        <taxon>Moraxella</taxon>
    </lineage>
</organism>
<dbReference type="EMBL" id="LXHE01000002">
    <property type="protein sequence ID" value="OAV01873.1"/>
    <property type="molecule type" value="Genomic_DNA"/>
</dbReference>
<protein>
    <submittedName>
        <fullName evidence="1">Uncharacterized protein</fullName>
    </submittedName>
</protein>
<dbReference type="AlphaFoldDB" id="A0A7Z0UZV5"/>
<reference evidence="1 2" key="1">
    <citation type="journal article" date="2016" name="Genome Biol. Evol.">
        <title>Comparative Genomic Analyses of the Moraxella catarrhalis Serosensitive and Seroresistant Lineages Demonstrate Their Independent Evolution.</title>
        <authorList>
            <person name="Earl J.P."/>
            <person name="de Vries S.P."/>
            <person name="Ahmed A."/>
            <person name="Powell E."/>
            <person name="Schultz M.P."/>
            <person name="Hermans P.W."/>
            <person name="Hill D.J."/>
            <person name="Zhou Z."/>
            <person name="Constantinidou C.I."/>
            <person name="Hu F.Z."/>
            <person name="Bootsma H.J."/>
            <person name="Ehrlich G.D."/>
        </authorList>
    </citation>
    <scope>NUCLEOTIDE SEQUENCE [LARGE SCALE GENOMIC DNA]</scope>
    <source>
        <strain evidence="1 2">Z7574</strain>
    </source>
</reference>
<dbReference type="Proteomes" id="UP000078446">
    <property type="component" value="Unassembled WGS sequence"/>
</dbReference>
<gene>
    <name evidence="1" type="ORF">AO382_0239</name>
</gene>
<evidence type="ECO:0000313" key="1">
    <source>
        <dbReference type="EMBL" id="OAV01873.1"/>
    </source>
</evidence>
<name>A0A7Z0UZV5_MORCA</name>